<organism evidence="2 3">
    <name type="scientific">Bacteroides pyogenes JCM 6292</name>
    <dbReference type="NCBI Taxonomy" id="1235809"/>
    <lineage>
        <taxon>Bacteria</taxon>
        <taxon>Pseudomonadati</taxon>
        <taxon>Bacteroidota</taxon>
        <taxon>Bacteroidia</taxon>
        <taxon>Bacteroidales</taxon>
        <taxon>Bacteroidaceae</taxon>
        <taxon>Bacteroides</taxon>
    </lineage>
</organism>
<gene>
    <name evidence="2" type="ORF">JCM6292_2085</name>
</gene>
<evidence type="ECO:0000256" key="1">
    <source>
        <dbReference type="SAM" id="Phobius"/>
    </source>
</evidence>
<keyword evidence="1" id="KW-0812">Transmembrane</keyword>
<dbReference type="EMBL" id="BAIQ01000021">
    <property type="protein sequence ID" value="GAE15756.1"/>
    <property type="molecule type" value="Genomic_DNA"/>
</dbReference>
<dbReference type="SUPFAM" id="SSF101386">
    <property type="entry name" value="all-alpha NTP pyrophosphatases"/>
    <property type="match status" value="1"/>
</dbReference>
<keyword evidence="1" id="KW-1133">Transmembrane helix</keyword>
<name>W4P7H6_9BACE</name>
<protein>
    <submittedName>
        <fullName evidence="2">Uncharacterized protein</fullName>
    </submittedName>
</protein>
<evidence type="ECO:0000313" key="3">
    <source>
        <dbReference type="Proteomes" id="UP000018861"/>
    </source>
</evidence>
<dbReference type="Gene3D" id="1.10.287.1080">
    <property type="entry name" value="MazG-like"/>
    <property type="match status" value="1"/>
</dbReference>
<sequence>MNLNKLRDEAYRIACEHGFHEEEHRDEHWLMLVITEISEAVDADRKGRRANYSEFTKDMEEYKVFLPLEERKRLFNLYFVKYIKGSVEEELADVVIRLLDFAGLRGIDLSNVPTGCIDGSFIWQCYFLCEKICLYRYEGTLDEVLVRNVMSYVFCIAKGMGINLLPYVRMKMKYNSMREYKHGKKY</sequence>
<evidence type="ECO:0000313" key="2">
    <source>
        <dbReference type="EMBL" id="GAE15756.1"/>
    </source>
</evidence>
<proteinExistence type="predicted"/>
<reference evidence="2 3" key="1">
    <citation type="journal article" date="2014" name="Genome Announc.">
        <title>Draft Genome Sequences of Three Strains of Bacteroides pyogenes Isolated from a Cat and Swine.</title>
        <authorList>
            <person name="Sakamoto M."/>
            <person name="Oshima K."/>
            <person name="Suda W."/>
            <person name="Kitamura K."/>
            <person name="Iida T."/>
            <person name="Hattori M."/>
            <person name="Ohkuma M."/>
        </authorList>
    </citation>
    <scope>NUCLEOTIDE SEQUENCE [LARGE SCALE GENOMIC DNA]</scope>
    <source>
        <strain evidence="2 3">JCM 6292</strain>
    </source>
</reference>
<accession>W4P7H6</accession>
<keyword evidence="1" id="KW-0472">Membrane</keyword>
<dbReference type="Proteomes" id="UP000018861">
    <property type="component" value="Unassembled WGS sequence"/>
</dbReference>
<dbReference type="AlphaFoldDB" id="W4P7H6"/>
<comment type="caution">
    <text evidence="2">The sequence shown here is derived from an EMBL/GenBank/DDBJ whole genome shotgun (WGS) entry which is preliminary data.</text>
</comment>
<feature type="transmembrane region" description="Helical" evidence="1">
    <location>
        <begin position="149"/>
        <end position="168"/>
    </location>
</feature>